<feature type="region of interest" description="Disordered" evidence="1">
    <location>
        <begin position="135"/>
        <end position="162"/>
    </location>
</feature>
<dbReference type="Proteomes" id="UP000023152">
    <property type="component" value="Unassembled WGS sequence"/>
</dbReference>
<dbReference type="OrthoDB" id="8117402at2759"/>
<evidence type="ECO:0000256" key="1">
    <source>
        <dbReference type="SAM" id="MobiDB-lite"/>
    </source>
</evidence>
<evidence type="ECO:0000313" key="3">
    <source>
        <dbReference type="EMBL" id="ETO27787.1"/>
    </source>
</evidence>
<evidence type="ECO:0000259" key="2">
    <source>
        <dbReference type="PROSITE" id="PS00028"/>
    </source>
</evidence>
<dbReference type="PROSITE" id="PS00028">
    <property type="entry name" value="ZINC_FINGER_C2H2_1"/>
    <property type="match status" value="1"/>
</dbReference>
<dbReference type="InterPro" id="IPR013087">
    <property type="entry name" value="Znf_C2H2_type"/>
</dbReference>
<feature type="compositionally biased region" description="Low complexity" evidence="1">
    <location>
        <begin position="147"/>
        <end position="158"/>
    </location>
</feature>
<proteinExistence type="predicted"/>
<dbReference type="SMART" id="SM00355">
    <property type="entry name" value="ZnF_C2H2"/>
    <property type="match status" value="2"/>
</dbReference>
<organism evidence="3 4">
    <name type="scientific">Reticulomyxa filosa</name>
    <dbReference type="NCBI Taxonomy" id="46433"/>
    <lineage>
        <taxon>Eukaryota</taxon>
        <taxon>Sar</taxon>
        <taxon>Rhizaria</taxon>
        <taxon>Retaria</taxon>
        <taxon>Foraminifera</taxon>
        <taxon>Monothalamids</taxon>
        <taxon>Reticulomyxidae</taxon>
        <taxon>Reticulomyxa</taxon>
    </lineage>
</organism>
<accession>X6NR09</accession>
<sequence>MFLCQVCDSEYLNKITLNSHVLTAHGGYNYKCDICKKYGKTEFCFTLYGQLKKHLESDHGWTVLNEKGLLKMSYTFFLLSKCAKEYVMPDYQDEAFTRRKNEILEFRRKNPTLPSYIPELDRDKPLANVIFDTKNNNEQTKNEIIPSKQSNQSTNTNESNKEQLIKTTKNGDQSGNSYNQNNQIQSSLLVNSGTLQMKFLRPLGPLPVNRFVSRNSFPE</sequence>
<reference evidence="3 4" key="1">
    <citation type="journal article" date="2013" name="Curr. Biol.">
        <title>The Genome of the Foraminiferan Reticulomyxa filosa.</title>
        <authorList>
            <person name="Glockner G."/>
            <person name="Hulsmann N."/>
            <person name="Schleicher M."/>
            <person name="Noegel A.A."/>
            <person name="Eichinger L."/>
            <person name="Gallinger C."/>
            <person name="Pawlowski J."/>
            <person name="Sierra R."/>
            <person name="Euteneuer U."/>
            <person name="Pillet L."/>
            <person name="Moustafa A."/>
            <person name="Platzer M."/>
            <person name="Groth M."/>
            <person name="Szafranski K."/>
            <person name="Schliwa M."/>
        </authorList>
    </citation>
    <scope>NUCLEOTIDE SEQUENCE [LARGE SCALE GENOMIC DNA]</scope>
</reference>
<gene>
    <name evidence="3" type="ORF">RFI_09344</name>
</gene>
<name>X6NR09_RETFI</name>
<evidence type="ECO:0000313" key="4">
    <source>
        <dbReference type="Proteomes" id="UP000023152"/>
    </source>
</evidence>
<dbReference type="AlphaFoldDB" id="X6NR09"/>
<dbReference type="EMBL" id="ASPP01007045">
    <property type="protein sequence ID" value="ETO27787.1"/>
    <property type="molecule type" value="Genomic_DNA"/>
</dbReference>
<protein>
    <recommendedName>
        <fullName evidence="2">C2H2-type domain-containing protein</fullName>
    </recommendedName>
</protein>
<dbReference type="Gene3D" id="3.30.160.60">
    <property type="entry name" value="Classic Zinc Finger"/>
    <property type="match status" value="1"/>
</dbReference>
<feature type="domain" description="C2H2-type" evidence="2">
    <location>
        <begin position="4"/>
        <end position="25"/>
    </location>
</feature>
<comment type="caution">
    <text evidence="3">The sequence shown here is derived from an EMBL/GenBank/DDBJ whole genome shotgun (WGS) entry which is preliminary data.</text>
</comment>
<keyword evidence="4" id="KW-1185">Reference proteome</keyword>